<reference evidence="4 5" key="1">
    <citation type="journal article" date="2021" name="BMC Genomics">
        <title>Datura genome reveals duplications of psychoactive alkaloid biosynthetic genes and high mutation rate following tissue culture.</title>
        <authorList>
            <person name="Rajewski A."/>
            <person name="Carter-House D."/>
            <person name="Stajich J."/>
            <person name="Litt A."/>
        </authorList>
    </citation>
    <scope>NUCLEOTIDE SEQUENCE [LARGE SCALE GENOMIC DNA]</scope>
    <source>
        <strain evidence="4">AR-01</strain>
    </source>
</reference>
<dbReference type="InterPro" id="IPR023213">
    <property type="entry name" value="CAT-like_dom_sf"/>
</dbReference>
<dbReference type="Proteomes" id="UP000823775">
    <property type="component" value="Unassembled WGS sequence"/>
</dbReference>
<evidence type="ECO:0000256" key="3">
    <source>
        <dbReference type="ARBA" id="ARBA00023315"/>
    </source>
</evidence>
<evidence type="ECO:0000313" key="5">
    <source>
        <dbReference type="Proteomes" id="UP000823775"/>
    </source>
</evidence>
<accession>A0ABS8WIL7</accession>
<dbReference type="Pfam" id="PF02458">
    <property type="entry name" value="Transferase"/>
    <property type="match status" value="1"/>
</dbReference>
<evidence type="ECO:0008006" key="6">
    <source>
        <dbReference type="Google" id="ProtNLM"/>
    </source>
</evidence>
<protein>
    <recommendedName>
        <fullName evidence="6">Acylsugar acyltransferase 3-like</fullName>
    </recommendedName>
</protein>
<keyword evidence="2" id="KW-0808">Transferase</keyword>
<keyword evidence="5" id="KW-1185">Reference proteome</keyword>
<gene>
    <name evidence="4" type="ORF">HAX54_046152</name>
</gene>
<organism evidence="4 5">
    <name type="scientific">Datura stramonium</name>
    <name type="common">Jimsonweed</name>
    <name type="synonym">Common thornapple</name>
    <dbReference type="NCBI Taxonomy" id="4076"/>
    <lineage>
        <taxon>Eukaryota</taxon>
        <taxon>Viridiplantae</taxon>
        <taxon>Streptophyta</taxon>
        <taxon>Embryophyta</taxon>
        <taxon>Tracheophyta</taxon>
        <taxon>Spermatophyta</taxon>
        <taxon>Magnoliopsida</taxon>
        <taxon>eudicotyledons</taxon>
        <taxon>Gunneridae</taxon>
        <taxon>Pentapetalae</taxon>
        <taxon>asterids</taxon>
        <taxon>lamiids</taxon>
        <taxon>Solanales</taxon>
        <taxon>Solanaceae</taxon>
        <taxon>Solanoideae</taxon>
        <taxon>Datureae</taxon>
        <taxon>Datura</taxon>
    </lineage>
</organism>
<proteinExistence type="inferred from homology"/>
<keyword evidence="3" id="KW-0012">Acyltransferase</keyword>
<dbReference type="PANTHER" id="PTHR31623">
    <property type="entry name" value="F21J9.9"/>
    <property type="match status" value="1"/>
</dbReference>
<evidence type="ECO:0000313" key="4">
    <source>
        <dbReference type="EMBL" id="MCE3049936.1"/>
    </source>
</evidence>
<evidence type="ECO:0000256" key="1">
    <source>
        <dbReference type="ARBA" id="ARBA00009861"/>
    </source>
</evidence>
<comment type="similarity">
    <text evidence="1">Belongs to the plant acyltransferase family.</text>
</comment>
<dbReference type="Gene3D" id="3.30.559.10">
    <property type="entry name" value="Chloramphenicol acetyltransferase-like domain"/>
    <property type="match status" value="2"/>
</dbReference>
<name>A0ABS8WIL7_DATST</name>
<comment type="caution">
    <text evidence="4">The sequence shown here is derived from an EMBL/GenBank/DDBJ whole genome shotgun (WGS) entry which is preliminary data.</text>
</comment>
<evidence type="ECO:0000256" key="2">
    <source>
        <dbReference type="ARBA" id="ARBA00022679"/>
    </source>
</evidence>
<sequence>MVASTILSRKIIKPFSPTPPSRRRHNLSFMDYVSPPEYAPIAAFYSKPTSYNISQTSNILENALSKVLDSYYPFAGTIVDNKYVDCNDIGVEYLTVRINCPMSEILNHPYNNATDVVFPQDLTWSRSVNGYLLVVQLSHFDCGGIAISVCIWHKIADGYSLCKFLDDWAATSRDADFKPSLRFDASSFFPLIDDLPVLPNVTLEPHRCVSRMYHFSSSSLTILKDIIATGSGVVHNPTRVEVATTLVHKCVVETSLANSKGVFKPSLLCHVMNLRPPLPLNTIGNACCHFSSVATTEDDIKLHNFGAQLHIAKQQLRDELKVMSTDELTAHALEKVKRGVEKLEKNTFDIYSCSSLCNFGLHKTDFGWGRPIRVTLASNRVKNNFYFFDDPNGDGINALITLREDDMLMLQSNKEFLEFVSPINLM</sequence>
<dbReference type="PANTHER" id="PTHR31623:SF49">
    <property type="entry name" value="ACYLSUGAR ACYLTRANSFERASE 3-LIKE"/>
    <property type="match status" value="1"/>
</dbReference>
<dbReference type="EMBL" id="JACEIK010007247">
    <property type="protein sequence ID" value="MCE3049936.1"/>
    <property type="molecule type" value="Genomic_DNA"/>
</dbReference>